<reference evidence="2" key="1">
    <citation type="journal article" date="2019" name="Beilstein J. Org. Chem.">
        <title>Nanangenines: drimane sesquiterpenoids as the dominant metabolite cohort of a novel Australian fungus, Aspergillus nanangensis.</title>
        <authorList>
            <person name="Lacey H.J."/>
            <person name="Gilchrist C.L.M."/>
            <person name="Crombie A."/>
            <person name="Kalaitzis J.A."/>
            <person name="Vuong D."/>
            <person name="Rutledge P.J."/>
            <person name="Turner P."/>
            <person name="Pitt J.I."/>
            <person name="Lacey E."/>
            <person name="Chooi Y.H."/>
            <person name="Piggott A.M."/>
        </authorList>
    </citation>
    <scope>NUCLEOTIDE SEQUENCE</scope>
    <source>
        <strain evidence="2">MST-FP2251</strain>
    </source>
</reference>
<feature type="region of interest" description="Disordered" evidence="1">
    <location>
        <begin position="143"/>
        <end position="164"/>
    </location>
</feature>
<evidence type="ECO:0000313" key="3">
    <source>
        <dbReference type="Proteomes" id="UP001194746"/>
    </source>
</evidence>
<name>A0AAD4H040_ASPNN</name>
<dbReference type="GO" id="GO:0003676">
    <property type="term" value="F:nucleic acid binding"/>
    <property type="evidence" value="ECO:0007669"/>
    <property type="project" value="InterPro"/>
</dbReference>
<evidence type="ECO:0008006" key="4">
    <source>
        <dbReference type="Google" id="ProtNLM"/>
    </source>
</evidence>
<sequence length="232" mass="26135">MVRVRSARNSERALPEIRVCHLCYQRGHLAWNCPARRALLTLVRLLPGLHIPLNTDLRYGHSSRVNARVVRYHEEVRERAQYQSYRSQSGSRIPHYGVGPLACQNSPPAGLMDCSSLYKVVFLALWIENLDVGVILNENSTERQSSSTFGHETQSPSPVNASETSLTCNMSTTATFENYVQERSFTEPGHTDRHQDTTNAPDMIDSMELGMELCLDSDLNAEDYCGNEFSIL</sequence>
<proteinExistence type="predicted"/>
<evidence type="ECO:0000256" key="1">
    <source>
        <dbReference type="SAM" id="MobiDB-lite"/>
    </source>
</evidence>
<dbReference type="Proteomes" id="UP001194746">
    <property type="component" value="Unassembled WGS sequence"/>
</dbReference>
<protein>
    <recommendedName>
        <fullName evidence="4">CCHC-type domain-containing protein</fullName>
    </recommendedName>
</protein>
<dbReference type="EMBL" id="VCAU01000004">
    <property type="protein sequence ID" value="KAF9894313.1"/>
    <property type="molecule type" value="Genomic_DNA"/>
</dbReference>
<organism evidence="2 3">
    <name type="scientific">Aspergillus nanangensis</name>
    <dbReference type="NCBI Taxonomy" id="2582783"/>
    <lineage>
        <taxon>Eukaryota</taxon>
        <taxon>Fungi</taxon>
        <taxon>Dikarya</taxon>
        <taxon>Ascomycota</taxon>
        <taxon>Pezizomycotina</taxon>
        <taxon>Eurotiomycetes</taxon>
        <taxon>Eurotiomycetidae</taxon>
        <taxon>Eurotiales</taxon>
        <taxon>Aspergillaceae</taxon>
        <taxon>Aspergillus</taxon>
        <taxon>Aspergillus subgen. Circumdati</taxon>
    </lineage>
</organism>
<dbReference type="SUPFAM" id="SSF57756">
    <property type="entry name" value="Retrovirus zinc finger-like domains"/>
    <property type="match status" value="1"/>
</dbReference>
<dbReference type="InterPro" id="IPR036875">
    <property type="entry name" value="Znf_CCHC_sf"/>
</dbReference>
<keyword evidence="3" id="KW-1185">Reference proteome</keyword>
<dbReference type="AlphaFoldDB" id="A0AAD4H040"/>
<evidence type="ECO:0000313" key="2">
    <source>
        <dbReference type="EMBL" id="KAF9894313.1"/>
    </source>
</evidence>
<reference evidence="2" key="2">
    <citation type="submission" date="2020-02" db="EMBL/GenBank/DDBJ databases">
        <authorList>
            <person name="Gilchrist C.L.M."/>
            <person name="Chooi Y.-H."/>
        </authorList>
    </citation>
    <scope>NUCLEOTIDE SEQUENCE</scope>
    <source>
        <strain evidence="2">MST-FP2251</strain>
    </source>
</reference>
<accession>A0AAD4H040</accession>
<dbReference type="GO" id="GO:0008270">
    <property type="term" value="F:zinc ion binding"/>
    <property type="evidence" value="ECO:0007669"/>
    <property type="project" value="InterPro"/>
</dbReference>
<comment type="caution">
    <text evidence="2">The sequence shown here is derived from an EMBL/GenBank/DDBJ whole genome shotgun (WGS) entry which is preliminary data.</text>
</comment>
<gene>
    <name evidence="2" type="ORF">FE257_007816</name>
</gene>